<comment type="caution">
    <text evidence="1">The sequence shown here is derived from an EMBL/GenBank/DDBJ whole genome shotgun (WGS) entry which is preliminary data.</text>
</comment>
<evidence type="ECO:0000313" key="1">
    <source>
        <dbReference type="EMBL" id="TRY56165.1"/>
    </source>
</evidence>
<dbReference type="OrthoDB" id="8916819at2759"/>
<dbReference type="Proteomes" id="UP000316079">
    <property type="component" value="Unassembled WGS sequence"/>
</dbReference>
<keyword evidence="2" id="KW-1185">Reference proteome</keyword>
<reference evidence="1 2" key="1">
    <citation type="journal article" date="2019" name="Sci. Data">
        <title>Hybrid genome assembly and annotation of Danionella translucida.</title>
        <authorList>
            <person name="Kadobianskyi M."/>
            <person name="Schulze L."/>
            <person name="Schuelke M."/>
            <person name="Judkewitz B."/>
        </authorList>
    </citation>
    <scope>NUCLEOTIDE SEQUENCE [LARGE SCALE GENOMIC DNA]</scope>
    <source>
        <strain evidence="1 2">Bolton</strain>
    </source>
</reference>
<dbReference type="AlphaFoldDB" id="A0A553MSN0"/>
<sequence>MKPRRPLDLLPTITELQESEIQPEGLDQYLDSIRELSQPSYPLSGPLQGTRVASPHTAMAHRPWALSGINQDPLDWLFAQAQHSRATLTQNTSEDLGMI</sequence>
<dbReference type="EMBL" id="SRMA01027293">
    <property type="protein sequence ID" value="TRY56165.1"/>
    <property type="molecule type" value="Genomic_DNA"/>
</dbReference>
<gene>
    <name evidence="1" type="ORF">DNTS_002523</name>
</gene>
<proteinExistence type="predicted"/>
<name>A0A553MSN0_9TELE</name>
<accession>A0A553MSN0</accession>
<evidence type="ECO:0000313" key="2">
    <source>
        <dbReference type="Proteomes" id="UP000316079"/>
    </source>
</evidence>
<organism evidence="1 2">
    <name type="scientific">Danionella cerebrum</name>
    <dbReference type="NCBI Taxonomy" id="2873325"/>
    <lineage>
        <taxon>Eukaryota</taxon>
        <taxon>Metazoa</taxon>
        <taxon>Chordata</taxon>
        <taxon>Craniata</taxon>
        <taxon>Vertebrata</taxon>
        <taxon>Euteleostomi</taxon>
        <taxon>Actinopterygii</taxon>
        <taxon>Neopterygii</taxon>
        <taxon>Teleostei</taxon>
        <taxon>Ostariophysi</taxon>
        <taxon>Cypriniformes</taxon>
        <taxon>Danionidae</taxon>
        <taxon>Danioninae</taxon>
        <taxon>Danionella</taxon>
    </lineage>
</organism>
<protein>
    <submittedName>
        <fullName evidence="1">Uncharacterized protein</fullName>
    </submittedName>
</protein>